<proteinExistence type="predicted"/>
<comment type="caution">
    <text evidence="1">The sequence shown here is derived from an EMBL/GenBank/DDBJ whole genome shotgun (WGS) entry which is preliminary data.</text>
</comment>
<gene>
    <name evidence="1" type="ORF">AYI70_g11663</name>
</gene>
<keyword evidence="2" id="KW-1185">Reference proteome</keyword>
<dbReference type="InterPro" id="IPR036770">
    <property type="entry name" value="Ankyrin_rpt-contain_sf"/>
</dbReference>
<dbReference type="Gene3D" id="1.25.40.20">
    <property type="entry name" value="Ankyrin repeat-containing domain"/>
    <property type="match status" value="1"/>
</dbReference>
<reference evidence="1 2" key="1">
    <citation type="submission" date="2017-01" db="EMBL/GenBank/DDBJ databases">
        <authorList>
            <person name="Mah S.A."/>
            <person name="Swanson W.J."/>
            <person name="Moy G.W."/>
            <person name="Vacquier V.D."/>
        </authorList>
    </citation>
    <scope>NUCLEOTIDE SEQUENCE [LARGE SCALE GENOMIC DNA]</scope>
    <source>
        <strain evidence="1 2">GSMNP</strain>
    </source>
</reference>
<dbReference type="Proteomes" id="UP000187283">
    <property type="component" value="Unassembled WGS sequence"/>
</dbReference>
<dbReference type="AlphaFoldDB" id="A0A1R1X0V1"/>
<dbReference type="EMBL" id="LSSN01005844">
    <property type="protein sequence ID" value="OMJ08249.1"/>
    <property type="molecule type" value="Genomic_DNA"/>
</dbReference>
<sequence>MDLISHKKELIDITGLFIESIKFRQPDFVDLIYQKFGPEIKEEGVSFINMAIESENVETLSIVIDKFKITQEAIDLLKSKKEKKEDLIEFVAKNKEFFEYNNVLIIQECIEESRFKVLSRIIKLGYILEDASEEEKLLIYEGANLENIKTLSENGVDLYKTSPNPLYLSVSKSSFEVMQYLVDNGSLISEKSVDKAKSISENGSIEMNDFLYKNRDAFKYTLAETFRHSVINKNYRVLQELFEDKFLLAKLDDDDVECGLSSGSFEMVKFMVDNGVDVRIKNSSSLIYAAKTENLETFKYLIS</sequence>
<evidence type="ECO:0000313" key="1">
    <source>
        <dbReference type="EMBL" id="OMJ08249.1"/>
    </source>
</evidence>
<organism evidence="1 2">
    <name type="scientific">Smittium culicis</name>
    <dbReference type="NCBI Taxonomy" id="133412"/>
    <lineage>
        <taxon>Eukaryota</taxon>
        <taxon>Fungi</taxon>
        <taxon>Fungi incertae sedis</taxon>
        <taxon>Zoopagomycota</taxon>
        <taxon>Kickxellomycotina</taxon>
        <taxon>Harpellomycetes</taxon>
        <taxon>Harpellales</taxon>
        <taxon>Legeriomycetaceae</taxon>
        <taxon>Smittium</taxon>
    </lineage>
</organism>
<evidence type="ECO:0000313" key="2">
    <source>
        <dbReference type="Proteomes" id="UP000187283"/>
    </source>
</evidence>
<dbReference type="OrthoDB" id="194358at2759"/>
<accession>A0A1R1X0V1</accession>
<name>A0A1R1X0V1_9FUNG</name>
<dbReference type="SUPFAM" id="SSF140860">
    <property type="entry name" value="Pseudo ankyrin repeat-like"/>
    <property type="match status" value="1"/>
</dbReference>
<protein>
    <submittedName>
        <fullName evidence="1">Putative ankyrin repeat protein</fullName>
    </submittedName>
</protein>